<dbReference type="FunFam" id="1.10.287.70:FF:000151">
    <property type="entry name" value="TWiK family of potassium channels"/>
    <property type="match status" value="1"/>
</dbReference>
<dbReference type="InterPro" id="IPR013099">
    <property type="entry name" value="K_chnl_dom"/>
</dbReference>
<evidence type="ECO:0000256" key="4">
    <source>
        <dbReference type="ARBA" id="ARBA00022989"/>
    </source>
</evidence>
<dbReference type="PANTHER" id="PTHR11003:SF269">
    <property type="entry name" value="POTASSIUM CHANNEL DOMAIN-CONTAINING PROTEIN"/>
    <property type="match status" value="1"/>
</dbReference>
<evidence type="ECO:0000256" key="5">
    <source>
        <dbReference type="ARBA" id="ARBA00023065"/>
    </source>
</evidence>
<feature type="transmembrane region" description="Helical" evidence="10">
    <location>
        <begin position="366"/>
        <end position="385"/>
    </location>
</feature>
<evidence type="ECO:0000256" key="10">
    <source>
        <dbReference type="SAM" id="Phobius"/>
    </source>
</evidence>
<evidence type="ECO:0000259" key="11">
    <source>
        <dbReference type="Pfam" id="PF07885"/>
    </source>
</evidence>
<proteinExistence type="inferred from homology"/>
<evidence type="ECO:0000256" key="3">
    <source>
        <dbReference type="ARBA" id="ARBA00022692"/>
    </source>
</evidence>
<evidence type="ECO:0000256" key="8">
    <source>
        <dbReference type="RuleBase" id="RU003857"/>
    </source>
</evidence>
<keyword evidence="13" id="KW-1185">Reference proteome</keyword>
<keyword evidence="7 8" id="KW-0407">Ion channel</keyword>
<evidence type="ECO:0000256" key="1">
    <source>
        <dbReference type="ARBA" id="ARBA00004141"/>
    </source>
</evidence>
<keyword evidence="5 8" id="KW-0406">Ion transport</keyword>
<keyword evidence="3 8" id="KW-0812">Transmembrane</keyword>
<dbReference type="OrthoDB" id="297496at2759"/>
<keyword evidence="2 8" id="KW-0813">Transport</keyword>
<feature type="domain" description="Potassium channel" evidence="11">
    <location>
        <begin position="259"/>
        <end position="329"/>
    </location>
</feature>
<name>A0A0B1TP89_OESDE</name>
<dbReference type="PRINTS" id="PR01333">
    <property type="entry name" value="2POREKCHANEL"/>
</dbReference>
<dbReference type="GO" id="GO:0015271">
    <property type="term" value="F:outward rectifier potassium channel activity"/>
    <property type="evidence" value="ECO:0007669"/>
    <property type="project" value="TreeGrafter"/>
</dbReference>
<protein>
    <submittedName>
        <fullName evidence="12">Ion channel</fullName>
    </submittedName>
</protein>
<dbReference type="GO" id="GO:0030322">
    <property type="term" value="P:stabilization of membrane potential"/>
    <property type="evidence" value="ECO:0007669"/>
    <property type="project" value="TreeGrafter"/>
</dbReference>
<feature type="domain" description="Potassium channel" evidence="11">
    <location>
        <begin position="373"/>
        <end position="443"/>
    </location>
</feature>
<dbReference type="SUPFAM" id="SSF81324">
    <property type="entry name" value="Voltage-gated potassium channels"/>
    <property type="match status" value="2"/>
</dbReference>
<comment type="subcellular location">
    <subcellularLocation>
        <location evidence="1">Membrane</location>
        <topology evidence="1">Multi-pass membrane protein</topology>
    </subcellularLocation>
</comment>
<feature type="transmembrane region" description="Helical" evidence="10">
    <location>
        <begin position="273"/>
        <end position="290"/>
    </location>
</feature>
<organism evidence="12 13">
    <name type="scientific">Oesophagostomum dentatum</name>
    <name type="common">Nodular worm</name>
    <dbReference type="NCBI Taxonomy" id="61180"/>
    <lineage>
        <taxon>Eukaryota</taxon>
        <taxon>Metazoa</taxon>
        <taxon>Ecdysozoa</taxon>
        <taxon>Nematoda</taxon>
        <taxon>Chromadorea</taxon>
        <taxon>Rhabditida</taxon>
        <taxon>Rhabditina</taxon>
        <taxon>Rhabditomorpha</taxon>
        <taxon>Strongyloidea</taxon>
        <taxon>Strongylidae</taxon>
        <taxon>Oesophagostomum</taxon>
    </lineage>
</organism>
<dbReference type="GO" id="GO:0005886">
    <property type="term" value="C:plasma membrane"/>
    <property type="evidence" value="ECO:0007669"/>
    <property type="project" value="TreeGrafter"/>
</dbReference>
<keyword evidence="4 10" id="KW-1133">Transmembrane helix</keyword>
<sequence length="558" mass="62537">MRGIKEEGEGSDTEISSTNDGKATKIARKFLRFRSHSFSEVPKRKVSTISGTAKDRAMYGRENPMAKQKRAKSFAANADQDKAVNDYYERHPPVNGVNEKSYDALEGFTNSSIRSGIQGTPLIERKDTIAPPPPSMRKFNSSVYWVLHNRSKYGFRHMCMLLLVLSYTMLGAAMFFTIESAYERATVARRKVALDATVEKIAEHMMRLQNGTVEPIDIRTAEDFVKVCSSSSASRPPPAALIVRIFKRSYIELLVKESLFDGSTYHKHSDSSIYKWTYASAVFFCMNLYTTTGYGSIAPETTLGRSCAILYSLITIPITLVVIRDLGQWTLVMLTKLYAHILVLFRRSMGYEEPNEDSMISLPIKFCLSLLASYLLASATFIYFFDDWCGEIPHTGVSFFIAFYFSYISISTIGLGDIMPNNATFHPLISAIFFFGMPVMKVVNRATYICIENGVFGAFTLLERSIDRLSSKIEPTVQPASPRVRRISRCSYCSHINYEDNPEEDKATELLNNLTIRSLATFARANADVYGGGFGRVNLRKGDLVQSKTSLNQGPSSP</sequence>
<dbReference type="AlphaFoldDB" id="A0A0B1TP89"/>
<evidence type="ECO:0000256" key="7">
    <source>
        <dbReference type="ARBA" id="ARBA00023303"/>
    </source>
</evidence>
<evidence type="ECO:0000313" key="13">
    <source>
        <dbReference type="Proteomes" id="UP000053660"/>
    </source>
</evidence>
<keyword evidence="6 10" id="KW-0472">Membrane</keyword>
<evidence type="ECO:0000256" key="6">
    <source>
        <dbReference type="ARBA" id="ARBA00023136"/>
    </source>
</evidence>
<feature type="region of interest" description="Disordered" evidence="9">
    <location>
        <begin position="1"/>
        <end position="21"/>
    </location>
</feature>
<feature type="transmembrane region" description="Helical" evidence="10">
    <location>
        <begin position="423"/>
        <end position="440"/>
    </location>
</feature>
<feature type="transmembrane region" description="Helical" evidence="10">
    <location>
        <begin position="329"/>
        <end position="345"/>
    </location>
</feature>
<feature type="transmembrane region" description="Helical" evidence="10">
    <location>
        <begin position="158"/>
        <end position="178"/>
    </location>
</feature>
<dbReference type="Pfam" id="PF07885">
    <property type="entry name" value="Ion_trans_2"/>
    <property type="match status" value="2"/>
</dbReference>
<gene>
    <name evidence="12" type="ORF">OESDEN_02840</name>
</gene>
<evidence type="ECO:0000256" key="2">
    <source>
        <dbReference type="ARBA" id="ARBA00022448"/>
    </source>
</evidence>
<dbReference type="Gene3D" id="1.10.287.70">
    <property type="match status" value="1"/>
</dbReference>
<evidence type="ECO:0000313" key="12">
    <source>
        <dbReference type="EMBL" id="KHJ97180.1"/>
    </source>
</evidence>
<reference evidence="12 13" key="1">
    <citation type="submission" date="2014-03" db="EMBL/GenBank/DDBJ databases">
        <title>Draft genome of the hookworm Oesophagostomum dentatum.</title>
        <authorList>
            <person name="Mitreva M."/>
        </authorList>
    </citation>
    <scope>NUCLEOTIDE SEQUENCE [LARGE SCALE GENOMIC DNA]</scope>
    <source>
        <strain evidence="12 13">OD-Hann</strain>
    </source>
</reference>
<dbReference type="EMBL" id="KN549499">
    <property type="protein sequence ID" value="KHJ97180.1"/>
    <property type="molecule type" value="Genomic_DNA"/>
</dbReference>
<accession>A0A0B1TP89</accession>
<evidence type="ECO:0000256" key="9">
    <source>
        <dbReference type="SAM" id="MobiDB-lite"/>
    </source>
</evidence>
<dbReference type="GO" id="GO:0022841">
    <property type="term" value="F:potassium ion leak channel activity"/>
    <property type="evidence" value="ECO:0007669"/>
    <property type="project" value="TreeGrafter"/>
</dbReference>
<comment type="similarity">
    <text evidence="8">Belongs to the two pore domain potassium channel (TC 1.A.1.8) family.</text>
</comment>
<dbReference type="PANTHER" id="PTHR11003">
    <property type="entry name" value="POTASSIUM CHANNEL, SUBFAMILY K"/>
    <property type="match status" value="1"/>
</dbReference>
<dbReference type="InterPro" id="IPR003280">
    <property type="entry name" value="2pore_dom_K_chnl"/>
</dbReference>
<feature type="transmembrane region" description="Helical" evidence="10">
    <location>
        <begin position="302"/>
        <end position="323"/>
    </location>
</feature>
<feature type="transmembrane region" description="Helical" evidence="10">
    <location>
        <begin position="397"/>
        <end position="416"/>
    </location>
</feature>
<dbReference type="Proteomes" id="UP000053660">
    <property type="component" value="Unassembled WGS sequence"/>
</dbReference>